<evidence type="ECO:0000313" key="2">
    <source>
        <dbReference type="Proteomes" id="UP000030564"/>
    </source>
</evidence>
<name>A0A0A6DB89_9PSED</name>
<reference evidence="1 2" key="1">
    <citation type="submission" date="2014-10" db="EMBL/GenBank/DDBJ databases">
        <title>Draft genome sequence of Pseudomonas chlororaphis EA105.</title>
        <authorList>
            <person name="McCully L.M."/>
            <person name="Bitzer A.S."/>
            <person name="Spence C."/>
            <person name="Bais H."/>
            <person name="Silby M.W."/>
        </authorList>
    </citation>
    <scope>NUCLEOTIDE SEQUENCE [LARGE SCALE GENOMIC DNA]</scope>
    <source>
        <strain evidence="1 2">EA105</strain>
    </source>
</reference>
<dbReference type="OrthoDB" id="7028687at2"/>
<protein>
    <submittedName>
        <fullName evidence="1">Uncharacterized protein</fullName>
    </submittedName>
</protein>
<gene>
    <name evidence="1" type="ORF">NZ35_12305</name>
</gene>
<organism evidence="1 2">
    <name type="scientific">Pseudomonas chlororaphis</name>
    <dbReference type="NCBI Taxonomy" id="587753"/>
    <lineage>
        <taxon>Bacteria</taxon>
        <taxon>Pseudomonadati</taxon>
        <taxon>Pseudomonadota</taxon>
        <taxon>Gammaproteobacteria</taxon>
        <taxon>Pseudomonadales</taxon>
        <taxon>Pseudomonadaceae</taxon>
        <taxon>Pseudomonas</taxon>
    </lineage>
</organism>
<comment type="caution">
    <text evidence="1">The sequence shown here is derived from an EMBL/GenBank/DDBJ whole genome shotgun (WGS) entry which is preliminary data.</text>
</comment>
<dbReference type="EMBL" id="JSFK01000007">
    <property type="protein sequence ID" value="KHA73093.1"/>
    <property type="molecule type" value="Genomic_DNA"/>
</dbReference>
<evidence type="ECO:0000313" key="1">
    <source>
        <dbReference type="EMBL" id="KHA73093.1"/>
    </source>
</evidence>
<dbReference type="Proteomes" id="UP000030564">
    <property type="component" value="Unassembled WGS sequence"/>
</dbReference>
<dbReference type="PATRIC" id="fig|587753.9.peg.5735"/>
<sequence>MPDNSASNIATADALTLLLHNQHAIGAAIDELAKWFSENGAETVADNAVVAMETLDANAQALSDAIMRLRHS</sequence>
<accession>A0A0A6DB89</accession>
<dbReference type="AlphaFoldDB" id="A0A0A6DB89"/>
<proteinExistence type="predicted"/>